<accession>A0A3E1NXP1</accession>
<dbReference type="Proteomes" id="UP000261174">
    <property type="component" value="Unassembled WGS sequence"/>
</dbReference>
<evidence type="ECO:0000313" key="2">
    <source>
        <dbReference type="Proteomes" id="UP000261174"/>
    </source>
</evidence>
<proteinExistence type="predicted"/>
<evidence type="ECO:0000313" key="1">
    <source>
        <dbReference type="EMBL" id="RFM32685.1"/>
    </source>
</evidence>
<evidence type="ECO:0008006" key="3">
    <source>
        <dbReference type="Google" id="ProtNLM"/>
    </source>
</evidence>
<reference evidence="1 2" key="1">
    <citation type="submission" date="2018-08" db="EMBL/GenBank/DDBJ databases">
        <title>Chitinophaga sp. K20C18050901, a novel bacterium isolated from forest soil.</title>
        <authorList>
            <person name="Wang C."/>
        </authorList>
    </citation>
    <scope>NUCLEOTIDE SEQUENCE [LARGE SCALE GENOMIC DNA]</scope>
    <source>
        <strain evidence="1 2">K20C18050901</strain>
    </source>
</reference>
<name>A0A3E1NXP1_9BACT</name>
<dbReference type="RefSeq" id="WP_116855879.1">
    <property type="nucleotide sequence ID" value="NZ_QTJV01000009.1"/>
</dbReference>
<dbReference type="EMBL" id="QTJV01000009">
    <property type="protein sequence ID" value="RFM32685.1"/>
    <property type="molecule type" value="Genomic_DNA"/>
</dbReference>
<protein>
    <recommendedName>
        <fullName evidence="3">Copper chaperone</fullName>
    </recommendedName>
</protein>
<keyword evidence="2" id="KW-1185">Reference proteome</keyword>
<gene>
    <name evidence="1" type="ORF">DXN04_23745</name>
</gene>
<dbReference type="OrthoDB" id="1036397at2"/>
<comment type="caution">
    <text evidence="1">The sequence shown here is derived from an EMBL/GenBank/DDBJ whole genome shotgun (WGS) entry which is preliminary data.</text>
</comment>
<dbReference type="AlphaFoldDB" id="A0A3E1NXP1"/>
<organism evidence="1 2">
    <name type="scientific">Chitinophaga silvisoli</name>
    <dbReference type="NCBI Taxonomy" id="2291814"/>
    <lineage>
        <taxon>Bacteria</taxon>
        <taxon>Pseudomonadati</taxon>
        <taxon>Bacteroidota</taxon>
        <taxon>Chitinophagia</taxon>
        <taxon>Chitinophagales</taxon>
        <taxon>Chitinophagaceae</taxon>
        <taxon>Chitinophaga</taxon>
    </lineage>
</organism>
<sequence length="71" mass="8006">MIGIFKTNINTDLDKLKVISAIHQEFPIQACTVDIEDCDKVLRVVGQGIPVNEDAIIFLLQRMGYQCDILE</sequence>